<keyword evidence="10" id="KW-0129">CBS domain</keyword>
<dbReference type="InterPro" id="IPR014743">
    <property type="entry name" value="Cl-channel_core"/>
</dbReference>
<evidence type="ECO:0000256" key="1">
    <source>
        <dbReference type="ARBA" id="ARBA00004141"/>
    </source>
</evidence>
<dbReference type="GO" id="GO:0034707">
    <property type="term" value="C:chloride channel complex"/>
    <property type="evidence" value="ECO:0007669"/>
    <property type="project" value="UniProtKB-KW"/>
</dbReference>
<name>A0A1G8D9G2_9FLAO</name>
<evidence type="ECO:0000256" key="2">
    <source>
        <dbReference type="ARBA" id="ARBA00022448"/>
    </source>
</evidence>
<dbReference type="Gene3D" id="1.10.3080.10">
    <property type="entry name" value="Clc chloride channel"/>
    <property type="match status" value="1"/>
</dbReference>
<dbReference type="Pfam" id="PF00571">
    <property type="entry name" value="CBS"/>
    <property type="match status" value="2"/>
</dbReference>
<dbReference type="STRING" id="702745.SAMN05421818_10665"/>
<dbReference type="Gene3D" id="3.10.580.10">
    <property type="entry name" value="CBS-domain"/>
    <property type="match status" value="1"/>
</dbReference>
<dbReference type="EMBL" id="FNDQ01000006">
    <property type="protein sequence ID" value="SDH54335.1"/>
    <property type="molecule type" value="Genomic_DNA"/>
</dbReference>
<evidence type="ECO:0000256" key="10">
    <source>
        <dbReference type="PROSITE-ProRule" id="PRU00703"/>
    </source>
</evidence>
<dbReference type="RefSeq" id="WP_090406947.1">
    <property type="nucleotide sequence ID" value="NZ_FNDQ01000006.1"/>
</dbReference>
<accession>A0A1G8D9G2</accession>
<keyword evidence="6 11" id="KW-0472">Membrane</keyword>
<evidence type="ECO:0000256" key="5">
    <source>
        <dbReference type="ARBA" id="ARBA00023065"/>
    </source>
</evidence>
<feature type="transmembrane region" description="Helical" evidence="11">
    <location>
        <begin position="247"/>
        <end position="265"/>
    </location>
</feature>
<proteinExistence type="predicted"/>
<feature type="transmembrane region" description="Helical" evidence="11">
    <location>
        <begin position="79"/>
        <end position="98"/>
    </location>
</feature>
<keyword evidence="7" id="KW-0869">Chloride channel</keyword>
<keyword evidence="9" id="KW-0407">Ion channel</keyword>
<feature type="transmembrane region" description="Helical" evidence="11">
    <location>
        <begin position="395"/>
        <end position="420"/>
    </location>
</feature>
<dbReference type="InterPro" id="IPR046342">
    <property type="entry name" value="CBS_dom_sf"/>
</dbReference>
<dbReference type="SUPFAM" id="SSF81340">
    <property type="entry name" value="Clc chloride channel"/>
    <property type="match status" value="1"/>
</dbReference>
<feature type="transmembrane region" description="Helical" evidence="11">
    <location>
        <begin position="36"/>
        <end position="59"/>
    </location>
</feature>
<dbReference type="InterPro" id="IPR050368">
    <property type="entry name" value="ClC-type_chloride_channel"/>
</dbReference>
<feature type="transmembrane region" description="Helical" evidence="11">
    <location>
        <begin position="285"/>
        <end position="303"/>
    </location>
</feature>
<evidence type="ECO:0000313" key="13">
    <source>
        <dbReference type="EMBL" id="SDH54335.1"/>
    </source>
</evidence>
<dbReference type="PRINTS" id="PR00762">
    <property type="entry name" value="CLCHANNEL"/>
</dbReference>
<feature type="transmembrane region" description="Helical" evidence="11">
    <location>
        <begin position="335"/>
        <end position="353"/>
    </location>
</feature>
<feature type="transmembrane region" description="Helical" evidence="11">
    <location>
        <begin position="426"/>
        <end position="443"/>
    </location>
</feature>
<evidence type="ECO:0000256" key="8">
    <source>
        <dbReference type="ARBA" id="ARBA00023214"/>
    </source>
</evidence>
<evidence type="ECO:0000256" key="7">
    <source>
        <dbReference type="ARBA" id="ARBA00023173"/>
    </source>
</evidence>
<evidence type="ECO:0000256" key="9">
    <source>
        <dbReference type="ARBA" id="ARBA00023303"/>
    </source>
</evidence>
<feature type="domain" description="CBS" evidence="12">
    <location>
        <begin position="545"/>
        <end position="600"/>
    </location>
</feature>
<dbReference type="GO" id="GO:0005254">
    <property type="term" value="F:chloride channel activity"/>
    <property type="evidence" value="ECO:0007669"/>
    <property type="project" value="UniProtKB-KW"/>
</dbReference>
<evidence type="ECO:0000256" key="4">
    <source>
        <dbReference type="ARBA" id="ARBA00022989"/>
    </source>
</evidence>
<dbReference type="Proteomes" id="UP000243588">
    <property type="component" value="Unassembled WGS sequence"/>
</dbReference>
<evidence type="ECO:0000256" key="3">
    <source>
        <dbReference type="ARBA" id="ARBA00022692"/>
    </source>
</evidence>
<sequence length="604" mass="66039">MKIINLPKIKYYANQVFKYSEGILFFLKSILNNRQFLYLSCVLVGASSAIAVIILKYFAHSVFRFASYIDSLSHLPYTNSILPIIGILLTVFVVNKFLNGSIEKGTYQIMIAVAKKSGIMPRKQMYSQIITSSLTVGMGGSLGLESPIAITGAAFGSNYAQNYKLNYKDRILLLGCGVAAGVSAAFNAPIAGVLFAIEIILVDISVSAFIPIMISAATGTIVSNLIIKEDILLSFKHQLMFDTGNTAYYVLLGILSGLFCVYHARMFRKTEHFISSFAGSIYKKALLGASLLAVLIFLFPTLFGEGYESIKILTSESPQDILNNTLLAKFSSNQWVLVLFVLGAALVKTFAAGLTMGSGGNGGNFAPSLFVGSYLGFALSKMLQIVGLKEIPVQNFTVVGMAGVISGLFHAPLTGIFLIAEITGGYGLMVPLLIVSSISFAISKQMEKYSMDIKSIANSGMVFTSDKDSNILSTIVAQDYIKKEIKTITLNNTTTDVVNLFSNTDQTFIPVLDDDDKILGIINLNHVRGIIFSNFHTKFTPLKDLIESPITVSYNDSTKIIMQIFETNNLDFVLVQNHKKYVGYIIKSDLLEAYRKNLKSLLID</sequence>
<reference evidence="14" key="1">
    <citation type="submission" date="2016-10" db="EMBL/GenBank/DDBJ databases">
        <authorList>
            <person name="Varghese N."/>
            <person name="Submissions S."/>
        </authorList>
    </citation>
    <scope>NUCLEOTIDE SEQUENCE [LARGE SCALE GENOMIC DNA]</scope>
    <source>
        <strain evidence="14">DSM 23313</strain>
    </source>
</reference>
<feature type="domain" description="CBS" evidence="12">
    <location>
        <begin position="481"/>
        <end position="539"/>
    </location>
</feature>
<keyword evidence="14" id="KW-1185">Reference proteome</keyword>
<keyword evidence="8" id="KW-0868">Chloride</keyword>
<dbReference type="SUPFAM" id="SSF54631">
    <property type="entry name" value="CBS-domain pair"/>
    <property type="match status" value="1"/>
</dbReference>
<organism evidence="13 14">
    <name type="scientific">Myroides phaeus</name>
    <dbReference type="NCBI Taxonomy" id="702745"/>
    <lineage>
        <taxon>Bacteria</taxon>
        <taxon>Pseudomonadati</taxon>
        <taxon>Bacteroidota</taxon>
        <taxon>Flavobacteriia</taxon>
        <taxon>Flavobacteriales</taxon>
        <taxon>Flavobacteriaceae</taxon>
        <taxon>Myroides</taxon>
    </lineage>
</organism>
<evidence type="ECO:0000256" key="6">
    <source>
        <dbReference type="ARBA" id="ARBA00023136"/>
    </source>
</evidence>
<protein>
    <submittedName>
        <fullName evidence="13">Chloride channel protein, CIC family</fullName>
    </submittedName>
</protein>
<dbReference type="CDD" id="cd02205">
    <property type="entry name" value="CBS_pair_SF"/>
    <property type="match status" value="1"/>
</dbReference>
<dbReference type="AlphaFoldDB" id="A0A1G8D9G2"/>
<feature type="transmembrane region" description="Helical" evidence="11">
    <location>
        <begin position="208"/>
        <end position="227"/>
    </location>
</feature>
<dbReference type="Pfam" id="PF00654">
    <property type="entry name" value="Voltage_CLC"/>
    <property type="match status" value="1"/>
</dbReference>
<feature type="transmembrane region" description="Helical" evidence="11">
    <location>
        <begin position="171"/>
        <end position="202"/>
    </location>
</feature>
<dbReference type="CDD" id="cd00400">
    <property type="entry name" value="Voltage_gated_ClC"/>
    <property type="match status" value="1"/>
</dbReference>
<dbReference type="PANTHER" id="PTHR43427">
    <property type="entry name" value="CHLORIDE CHANNEL PROTEIN CLC-E"/>
    <property type="match status" value="1"/>
</dbReference>
<dbReference type="InterPro" id="IPR001807">
    <property type="entry name" value="ClC"/>
</dbReference>
<keyword evidence="3 11" id="KW-0812">Transmembrane</keyword>
<feature type="transmembrane region" description="Helical" evidence="11">
    <location>
        <begin position="365"/>
        <end position="383"/>
    </location>
</feature>
<keyword evidence="2" id="KW-0813">Transport</keyword>
<dbReference type="InterPro" id="IPR000644">
    <property type="entry name" value="CBS_dom"/>
</dbReference>
<comment type="subcellular location">
    <subcellularLocation>
        <location evidence="1">Membrane</location>
        <topology evidence="1">Multi-pass membrane protein</topology>
    </subcellularLocation>
</comment>
<dbReference type="PROSITE" id="PS51371">
    <property type="entry name" value="CBS"/>
    <property type="match status" value="2"/>
</dbReference>
<keyword evidence="4 11" id="KW-1133">Transmembrane helix</keyword>
<gene>
    <name evidence="13" type="ORF">SAMN05421818_10665</name>
</gene>
<keyword evidence="5" id="KW-0406">Ion transport</keyword>
<evidence type="ECO:0000313" key="14">
    <source>
        <dbReference type="Proteomes" id="UP000243588"/>
    </source>
</evidence>
<dbReference type="PANTHER" id="PTHR43427:SF6">
    <property type="entry name" value="CHLORIDE CHANNEL PROTEIN CLC-E"/>
    <property type="match status" value="1"/>
</dbReference>
<evidence type="ECO:0000256" key="11">
    <source>
        <dbReference type="SAM" id="Phobius"/>
    </source>
</evidence>
<evidence type="ECO:0000259" key="12">
    <source>
        <dbReference type="PROSITE" id="PS51371"/>
    </source>
</evidence>